<feature type="domain" description="N,N-dimethylformamidase beta subunit-like C-terminal" evidence="1">
    <location>
        <begin position="78"/>
        <end position="534"/>
    </location>
</feature>
<proteinExistence type="predicted"/>
<dbReference type="Pfam" id="PF20254">
    <property type="entry name" value="DMFA2_C"/>
    <property type="match status" value="1"/>
</dbReference>
<accession>A0A917AG69</accession>
<evidence type="ECO:0000313" key="2">
    <source>
        <dbReference type="EMBL" id="GGE51227.1"/>
    </source>
</evidence>
<protein>
    <recommendedName>
        <fullName evidence="1">N,N-dimethylformamidase beta subunit-like C-terminal domain-containing protein</fullName>
    </recommendedName>
</protein>
<dbReference type="EMBL" id="BMFJ01000004">
    <property type="protein sequence ID" value="GGE51227.1"/>
    <property type="molecule type" value="Genomic_DNA"/>
</dbReference>
<dbReference type="AlphaFoldDB" id="A0A917AG69"/>
<dbReference type="RefSeq" id="WP_188479758.1">
    <property type="nucleotide sequence ID" value="NZ_BMFJ01000004.1"/>
</dbReference>
<evidence type="ECO:0000313" key="3">
    <source>
        <dbReference type="Proteomes" id="UP000612855"/>
    </source>
</evidence>
<gene>
    <name evidence="2" type="ORF">GCM10011360_42720</name>
</gene>
<dbReference type="Proteomes" id="UP000612855">
    <property type="component" value="Unassembled WGS sequence"/>
</dbReference>
<sequence>MPRSSFRFPENGPHAIRPWAVRKGHPDEHFLADYRYHAPREDPELAEVYVYTPRMSYDPGETVEFHGSCNADTWSIQIYRDGHRPEMAHEAFDLPGAFYPTSATAYVDGCDWPVVHSWTIPKDQRPGFYRVVSTCLRKSGERFVQHHFVVVRPTKETRQGKILFMLATGTWTSYNDWGGANHYFGTYGPEKNEGSPHLSLHRPWTRGMLWLPKGAARIAQNRMPEMNDLPGYPSKEWGYSHGFGQYYAAAGWAQFDRHFAVWAESQGFGFDIITQTDLHYRPEILDDYACLVTVGHDEYWSWDMRKAVEDFVERGGNFSRFGGNFLWQIRLENDGARQVCWKVKAPAEDPVRDDPDRKHTLTASWESGGVNWPGASTVGVNGCHGMYGSWGGFAPRGSRGFTVYRPEHWAFEGTDLRYADVFGAEAGIFGYEVDGLNYTFERGLPYPVADPGVPEGIEILAMSPAVLFEYEHEGPGYRYYVRDSDLHGLAELGPDDYATNRRAYQYGSGMVTAMKRGNGEVLCAGSCEWVMGLTRRDPFTETITRNALEKFSGAWD</sequence>
<reference evidence="3" key="1">
    <citation type="journal article" date="2019" name="Int. J. Syst. Evol. Microbiol.">
        <title>The Global Catalogue of Microorganisms (GCM) 10K type strain sequencing project: providing services to taxonomists for standard genome sequencing and annotation.</title>
        <authorList>
            <consortium name="The Broad Institute Genomics Platform"/>
            <consortium name="The Broad Institute Genome Sequencing Center for Infectious Disease"/>
            <person name="Wu L."/>
            <person name="Ma J."/>
        </authorList>
    </citation>
    <scope>NUCLEOTIDE SEQUENCE [LARGE SCALE GENOMIC DNA]</scope>
    <source>
        <strain evidence="3">CGMCC 1.12664</strain>
    </source>
</reference>
<keyword evidence="3" id="KW-1185">Reference proteome</keyword>
<name>A0A917AG69_9RHOB</name>
<organism evidence="2 3">
    <name type="scientific">Primorskyibacter flagellatus</name>
    <dbReference type="NCBI Taxonomy" id="1387277"/>
    <lineage>
        <taxon>Bacteria</taxon>
        <taxon>Pseudomonadati</taxon>
        <taxon>Pseudomonadota</taxon>
        <taxon>Alphaproteobacteria</taxon>
        <taxon>Rhodobacterales</taxon>
        <taxon>Roseobacteraceae</taxon>
        <taxon>Primorskyibacter</taxon>
    </lineage>
</organism>
<dbReference type="InterPro" id="IPR046540">
    <property type="entry name" value="DMFA2_C"/>
</dbReference>
<evidence type="ECO:0000259" key="1">
    <source>
        <dbReference type="Pfam" id="PF20254"/>
    </source>
</evidence>
<comment type="caution">
    <text evidence="2">The sequence shown here is derived from an EMBL/GenBank/DDBJ whole genome shotgun (WGS) entry which is preliminary data.</text>
</comment>